<dbReference type="AlphaFoldDB" id="A0A6A6R7W8"/>
<evidence type="ECO:0000256" key="2">
    <source>
        <dbReference type="ARBA" id="ARBA00022527"/>
    </source>
</evidence>
<dbReference type="GO" id="GO:0005634">
    <property type="term" value="C:nucleus"/>
    <property type="evidence" value="ECO:0007669"/>
    <property type="project" value="TreeGrafter"/>
</dbReference>
<evidence type="ECO:0000256" key="4">
    <source>
        <dbReference type="ARBA" id="ARBA00022741"/>
    </source>
</evidence>
<comment type="catalytic activity">
    <reaction evidence="7">
        <text>L-threonyl-[protein] + ATP = O-phospho-L-threonyl-[protein] + ADP + H(+)</text>
        <dbReference type="Rhea" id="RHEA:46608"/>
        <dbReference type="Rhea" id="RHEA-COMP:11060"/>
        <dbReference type="Rhea" id="RHEA-COMP:11605"/>
        <dbReference type="ChEBI" id="CHEBI:15378"/>
        <dbReference type="ChEBI" id="CHEBI:30013"/>
        <dbReference type="ChEBI" id="CHEBI:30616"/>
        <dbReference type="ChEBI" id="CHEBI:61977"/>
        <dbReference type="ChEBI" id="CHEBI:456216"/>
        <dbReference type="EC" id="2.7.11.1"/>
    </reaction>
</comment>
<dbReference type="PROSITE" id="PS50011">
    <property type="entry name" value="PROTEIN_KINASE_DOM"/>
    <property type="match status" value="1"/>
</dbReference>
<dbReference type="GO" id="GO:0004674">
    <property type="term" value="F:protein serine/threonine kinase activity"/>
    <property type="evidence" value="ECO:0007669"/>
    <property type="project" value="UniProtKB-KW"/>
</dbReference>
<dbReference type="InterPro" id="IPR008271">
    <property type="entry name" value="Ser/Thr_kinase_AS"/>
</dbReference>
<dbReference type="InterPro" id="IPR000719">
    <property type="entry name" value="Prot_kinase_dom"/>
</dbReference>
<keyword evidence="6" id="KW-0067">ATP-binding</keyword>
<dbReference type="SUPFAM" id="SSF56112">
    <property type="entry name" value="Protein kinase-like (PK-like)"/>
    <property type="match status" value="1"/>
</dbReference>
<dbReference type="SMART" id="SM00220">
    <property type="entry name" value="S_TKc"/>
    <property type="match status" value="1"/>
</dbReference>
<dbReference type="EC" id="2.7.11.1" evidence="1"/>
<evidence type="ECO:0000313" key="11">
    <source>
        <dbReference type="Proteomes" id="UP000799750"/>
    </source>
</evidence>
<dbReference type="PANTHER" id="PTHR43671">
    <property type="entry name" value="SERINE/THREONINE-PROTEIN KINASE NEK"/>
    <property type="match status" value="1"/>
</dbReference>
<protein>
    <recommendedName>
        <fullName evidence="1">non-specific serine/threonine protein kinase</fullName>
        <ecNumber evidence="1">2.7.11.1</ecNumber>
    </recommendedName>
</protein>
<dbReference type="OrthoDB" id="310217at2759"/>
<dbReference type="GO" id="GO:0005524">
    <property type="term" value="F:ATP binding"/>
    <property type="evidence" value="ECO:0007669"/>
    <property type="project" value="UniProtKB-KW"/>
</dbReference>
<comment type="catalytic activity">
    <reaction evidence="8">
        <text>L-seryl-[protein] + ATP = O-phospho-L-seryl-[protein] + ADP + H(+)</text>
        <dbReference type="Rhea" id="RHEA:17989"/>
        <dbReference type="Rhea" id="RHEA-COMP:9863"/>
        <dbReference type="Rhea" id="RHEA-COMP:11604"/>
        <dbReference type="ChEBI" id="CHEBI:15378"/>
        <dbReference type="ChEBI" id="CHEBI:29999"/>
        <dbReference type="ChEBI" id="CHEBI:30616"/>
        <dbReference type="ChEBI" id="CHEBI:83421"/>
        <dbReference type="ChEBI" id="CHEBI:456216"/>
        <dbReference type="EC" id="2.7.11.1"/>
    </reaction>
</comment>
<dbReference type="PROSITE" id="PS00108">
    <property type="entry name" value="PROTEIN_KINASE_ST"/>
    <property type="match status" value="1"/>
</dbReference>
<evidence type="ECO:0000256" key="3">
    <source>
        <dbReference type="ARBA" id="ARBA00022679"/>
    </source>
</evidence>
<evidence type="ECO:0000256" key="8">
    <source>
        <dbReference type="ARBA" id="ARBA00048679"/>
    </source>
</evidence>
<keyword evidence="4" id="KW-0547">Nucleotide-binding</keyword>
<proteinExistence type="predicted"/>
<keyword evidence="11" id="KW-1185">Reference proteome</keyword>
<dbReference type="CDD" id="cd00180">
    <property type="entry name" value="PKc"/>
    <property type="match status" value="1"/>
</dbReference>
<organism evidence="10 11">
    <name type="scientific">Lophium mytilinum</name>
    <dbReference type="NCBI Taxonomy" id="390894"/>
    <lineage>
        <taxon>Eukaryota</taxon>
        <taxon>Fungi</taxon>
        <taxon>Dikarya</taxon>
        <taxon>Ascomycota</taxon>
        <taxon>Pezizomycotina</taxon>
        <taxon>Dothideomycetes</taxon>
        <taxon>Pleosporomycetidae</taxon>
        <taxon>Mytilinidiales</taxon>
        <taxon>Mytilinidiaceae</taxon>
        <taxon>Lophium</taxon>
    </lineage>
</organism>
<name>A0A6A6R7W8_9PEZI</name>
<keyword evidence="2" id="KW-0723">Serine/threonine-protein kinase</keyword>
<evidence type="ECO:0000256" key="7">
    <source>
        <dbReference type="ARBA" id="ARBA00047899"/>
    </source>
</evidence>
<dbReference type="InterPro" id="IPR011009">
    <property type="entry name" value="Kinase-like_dom_sf"/>
</dbReference>
<reference evidence="10" key="1">
    <citation type="journal article" date="2020" name="Stud. Mycol.">
        <title>101 Dothideomycetes genomes: a test case for predicting lifestyles and emergence of pathogens.</title>
        <authorList>
            <person name="Haridas S."/>
            <person name="Albert R."/>
            <person name="Binder M."/>
            <person name="Bloem J."/>
            <person name="Labutti K."/>
            <person name="Salamov A."/>
            <person name="Andreopoulos B."/>
            <person name="Baker S."/>
            <person name="Barry K."/>
            <person name="Bills G."/>
            <person name="Bluhm B."/>
            <person name="Cannon C."/>
            <person name="Castanera R."/>
            <person name="Culley D."/>
            <person name="Daum C."/>
            <person name="Ezra D."/>
            <person name="Gonzalez J."/>
            <person name="Henrissat B."/>
            <person name="Kuo A."/>
            <person name="Liang C."/>
            <person name="Lipzen A."/>
            <person name="Lutzoni F."/>
            <person name="Magnuson J."/>
            <person name="Mondo S."/>
            <person name="Nolan M."/>
            <person name="Ohm R."/>
            <person name="Pangilinan J."/>
            <person name="Park H.-J."/>
            <person name="Ramirez L."/>
            <person name="Alfaro M."/>
            <person name="Sun H."/>
            <person name="Tritt A."/>
            <person name="Yoshinaga Y."/>
            <person name="Zwiers L.-H."/>
            <person name="Turgeon B."/>
            <person name="Goodwin S."/>
            <person name="Spatafora J."/>
            <person name="Crous P."/>
            <person name="Grigoriev I."/>
        </authorList>
    </citation>
    <scope>NUCLEOTIDE SEQUENCE</scope>
    <source>
        <strain evidence="10">CBS 269.34</strain>
    </source>
</reference>
<gene>
    <name evidence="10" type="ORF">BU16DRAFT_557894</name>
</gene>
<dbReference type="Proteomes" id="UP000799750">
    <property type="component" value="Unassembled WGS sequence"/>
</dbReference>
<dbReference type="PANTHER" id="PTHR43671:SF98">
    <property type="entry name" value="SERINE_THREONINE-PROTEIN KINASE NEK11"/>
    <property type="match status" value="1"/>
</dbReference>
<evidence type="ECO:0000256" key="5">
    <source>
        <dbReference type="ARBA" id="ARBA00022777"/>
    </source>
</evidence>
<dbReference type="Pfam" id="PF00069">
    <property type="entry name" value="Pkinase"/>
    <property type="match status" value="1"/>
</dbReference>
<dbReference type="EMBL" id="MU004184">
    <property type="protein sequence ID" value="KAF2499577.1"/>
    <property type="molecule type" value="Genomic_DNA"/>
</dbReference>
<sequence>MSFPTEQKITGREVTAYYRPVRTVGSGTDGIVILYQRHKYEYRDNPRQVAAKVSRDAGGMGAIMREARMLRKLAADCLHIVRFLGEVHKFPSPRNHTILLEYCTLGDLLHYKSTISVEGVVPEVFIWNAFAQLSKALDYLHNGPARCSGWTPIAHCDIKAANILLCPGTHYTPLLPDASPVVKLTDFARAKEIPKGEKTGVYGTWLYLPPEKPDITPCGDVWAIGGIVHWLALDAPPVDYVQHAKMYVNRHTYCGNKDRMFEEVPCRVFPIHLSREAWLQEFETTTGTAILPYQPIHSHAYSSELNKWMTKALEYDPSRRITAKQLVEAMVPIGEREIEDYNRQHFPLRYTKGRESNVRTLE</sequence>
<keyword evidence="5 10" id="KW-0418">Kinase</keyword>
<accession>A0A6A6R7W8</accession>
<dbReference type="InterPro" id="IPR050660">
    <property type="entry name" value="NEK_Ser/Thr_kinase"/>
</dbReference>
<evidence type="ECO:0000256" key="1">
    <source>
        <dbReference type="ARBA" id="ARBA00012513"/>
    </source>
</evidence>
<evidence type="ECO:0000256" key="6">
    <source>
        <dbReference type="ARBA" id="ARBA00022840"/>
    </source>
</evidence>
<feature type="domain" description="Protein kinase" evidence="9">
    <location>
        <begin position="18"/>
        <end position="333"/>
    </location>
</feature>
<dbReference type="Gene3D" id="1.10.510.10">
    <property type="entry name" value="Transferase(Phosphotransferase) domain 1"/>
    <property type="match status" value="1"/>
</dbReference>
<evidence type="ECO:0000313" key="10">
    <source>
        <dbReference type="EMBL" id="KAF2499577.1"/>
    </source>
</evidence>
<evidence type="ECO:0000259" key="9">
    <source>
        <dbReference type="PROSITE" id="PS50011"/>
    </source>
</evidence>
<keyword evidence="3" id="KW-0808">Transferase</keyword>